<reference evidence="6 9" key="2">
    <citation type="submission" date="2020-04" db="EMBL/GenBank/DDBJ databases">
        <title>MicrobeNet Type strains.</title>
        <authorList>
            <person name="Nicholson A.C."/>
        </authorList>
    </citation>
    <scope>NUCLEOTIDE SEQUENCE [LARGE SCALE GENOMIC DNA]</scope>
    <source>
        <strain evidence="6 9">CCUG 33494</strain>
    </source>
</reference>
<dbReference type="CDD" id="cd00452">
    <property type="entry name" value="KDPG_aldolase"/>
    <property type="match status" value="1"/>
</dbReference>
<dbReference type="Pfam" id="PF01081">
    <property type="entry name" value="Aldolase"/>
    <property type="match status" value="1"/>
</dbReference>
<evidence type="ECO:0000313" key="8">
    <source>
        <dbReference type="Proteomes" id="UP000182448"/>
    </source>
</evidence>
<evidence type="ECO:0000256" key="2">
    <source>
        <dbReference type="ARBA" id="ARBA00006906"/>
    </source>
</evidence>
<proteinExistence type="inferred from homology"/>
<gene>
    <name evidence="7" type="ORF">GA0061075_102154</name>
    <name evidence="6" type="ORF">HF960_00235</name>
</gene>
<dbReference type="OrthoDB" id="9802667at2"/>
<evidence type="ECO:0000313" key="7">
    <source>
        <dbReference type="EMBL" id="SCB79263.1"/>
    </source>
</evidence>
<evidence type="ECO:0000256" key="4">
    <source>
        <dbReference type="ARBA" id="ARBA00023239"/>
    </source>
</evidence>
<accession>A0A4Y4G6W7</accession>
<keyword evidence="5" id="KW-0119">Carbohydrate metabolism</keyword>
<evidence type="ECO:0000256" key="3">
    <source>
        <dbReference type="ARBA" id="ARBA00011233"/>
    </source>
</evidence>
<evidence type="ECO:0000256" key="1">
    <source>
        <dbReference type="ARBA" id="ARBA00004761"/>
    </source>
</evidence>
<comment type="subunit">
    <text evidence="3">Homotrimer.</text>
</comment>
<dbReference type="PANTHER" id="PTHR30246">
    <property type="entry name" value="2-KETO-3-DEOXY-6-PHOSPHOGLUCONATE ALDOLASE"/>
    <property type="match status" value="1"/>
</dbReference>
<dbReference type="AlphaFoldDB" id="A0A4Y4G6W7"/>
<evidence type="ECO:0000313" key="9">
    <source>
        <dbReference type="Proteomes" id="UP000585749"/>
    </source>
</evidence>
<comment type="caution">
    <text evidence="6">The sequence shown here is derived from an EMBL/GenBank/DDBJ whole genome shotgun (WGS) entry which is preliminary data.</text>
</comment>
<dbReference type="Proteomes" id="UP000585749">
    <property type="component" value="Unassembled WGS sequence"/>
</dbReference>
<comment type="similarity">
    <text evidence="2">Belongs to the KHG/KDPG aldolase family.</text>
</comment>
<dbReference type="EMBL" id="FMAW01000002">
    <property type="protein sequence ID" value="SCB79263.1"/>
    <property type="molecule type" value="Genomic_DNA"/>
</dbReference>
<dbReference type="EMBL" id="JAAXPM010000001">
    <property type="protein sequence ID" value="NKY66144.1"/>
    <property type="molecule type" value="Genomic_DNA"/>
</dbReference>
<protein>
    <submittedName>
        <fullName evidence="7">2-dehydro-3-deoxyphosphogluconate aldolase / (4S)-4-hydroxy-2-oxoglutarate aldolase</fullName>
    </submittedName>
    <submittedName>
        <fullName evidence="6">Bifunctional 4-hydroxy-2-oxoglutarate aldolase/2-dehydro-3-deoxy-phosphogluconate aldolase</fullName>
    </submittedName>
</protein>
<keyword evidence="4" id="KW-0456">Lyase</keyword>
<evidence type="ECO:0000313" key="6">
    <source>
        <dbReference type="EMBL" id="NKY66144.1"/>
    </source>
</evidence>
<dbReference type="PANTHER" id="PTHR30246:SF1">
    <property type="entry name" value="2-DEHYDRO-3-DEOXY-6-PHOSPHOGALACTONATE ALDOLASE-RELATED"/>
    <property type="match status" value="1"/>
</dbReference>
<dbReference type="SUPFAM" id="SSF51569">
    <property type="entry name" value="Aldolase"/>
    <property type="match status" value="1"/>
</dbReference>
<comment type="pathway">
    <text evidence="1">Carbohydrate acid metabolism.</text>
</comment>
<sequence length="207" mass="22546">MNIENYPKLTVIMRGYSYEQAMLIIKLLSRYEGKVGVEVTTNNPDHLKVIADGNKQYGDKVNIGVGTVTTVKQAQEAIAAGAKFMLGPQAFSEEIYQLAQQNDVITVPGAMTPTEIQTEINKGADIVKVFPAITVGPSFFKQISGPMPGLRFMAVGGIDIKNSQLFISAGADYLGIGSSFFNKQDLENMDEQALDKSIQEFLITVSK</sequence>
<dbReference type="GO" id="GO:0016829">
    <property type="term" value="F:lyase activity"/>
    <property type="evidence" value="ECO:0007669"/>
    <property type="project" value="UniProtKB-KW"/>
</dbReference>
<dbReference type="Proteomes" id="UP000182448">
    <property type="component" value="Unassembled WGS sequence"/>
</dbReference>
<dbReference type="InterPro" id="IPR000887">
    <property type="entry name" value="Aldlse_KDPG_KHG"/>
</dbReference>
<dbReference type="Gene3D" id="3.20.20.70">
    <property type="entry name" value="Aldolase class I"/>
    <property type="match status" value="1"/>
</dbReference>
<organism evidence="6 9">
    <name type="scientific">Weissella hellenica</name>
    <dbReference type="NCBI Taxonomy" id="46256"/>
    <lineage>
        <taxon>Bacteria</taxon>
        <taxon>Bacillati</taxon>
        <taxon>Bacillota</taxon>
        <taxon>Bacilli</taxon>
        <taxon>Lactobacillales</taxon>
        <taxon>Lactobacillaceae</taxon>
        <taxon>Weissella</taxon>
    </lineage>
</organism>
<reference evidence="7 8" key="1">
    <citation type="submission" date="2016-08" db="EMBL/GenBank/DDBJ databases">
        <authorList>
            <person name="Varghese N."/>
            <person name="Submissions Spin"/>
        </authorList>
    </citation>
    <scope>NUCLEOTIDE SEQUENCE [LARGE SCALE GENOMIC DNA]</scope>
    <source>
        <strain evidence="7 8">R-53116</strain>
    </source>
</reference>
<dbReference type="InterPro" id="IPR013785">
    <property type="entry name" value="Aldolase_TIM"/>
</dbReference>
<keyword evidence="8" id="KW-1185">Reference proteome</keyword>
<dbReference type="RefSeq" id="WP_074426846.1">
    <property type="nucleotide sequence ID" value="NZ_BJEG01000001.1"/>
</dbReference>
<name>A0A4Y4G6W7_WEIHE</name>
<evidence type="ECO:0000256" key="5">
    <source>
        <dbReference type="ARBA" id="ARBA00023277"/>
    </source>
</evidence>